<sequence length="72" mass="8048">MEINYLKIKELMEEKNLSQNQLAVKANVSKGTISRVLNGKRGVGRKVIVGFLRTFPDETLESLFKGKGSKPI</sequence>
<dbReference type="Pfam" id="PF01381">
    <property type="entry name" value="HTH_3"/>
    <property type="match status" value="1"/>
</dbReference>
<reference evidence="2 3" key="1">
    <citation type="submission" date="2014-01" db="EMBL/GenBank/DDBJ databases">
        <title>Plasmidome dynamics in the species complex Clostridium novyi sensu lato converts strains of independent lineages into distinctly different pathogens.</title>
        <authorList>
            <person name="Skarin H."/>
            <person name="Segerman B."/>
        </authorList>
    </citation>
    <scope>NUCLEOTIDE SEQUENCE [LARGE SCALE GENOMIC DNA]</scope>
    <source>
        <strain evidence="2 3">DC5</strain>
    </source>
</reference>
<organism evidence="2 3">
    <name type="scientific">Clostridium botulinum C/D str. DC5</name>
    <dbReference type="NCBI Taxonomy" id="1443128"/>
    <lineage>
        <taxon>Bacteria</taxon>
        <taxon>Bacillati</taxon>
        <taxon>Bacillota</taxon>
        <taxon>Clostridia</taxon>
        <taxon>Eubacteriales</taxon>
        <taxon>Clostridiaceae</taxon>
        <taxon>Clostridium</taxon>
    </lineage>
</organism>
<dbReference type="Proteomes" id="UP000030014">
    <property type="component" value="Unassembled WGS sequence"/>
</dbReference>
<dbReference type="SMART" id="SM00530">
    <property type="entry name" value="HTH_XRE"/>
    <property type="match status" value="1"/>
</dbReference>
<keyword evidence="2" id="KW-0238">DNA-binding</keyword>
<evidence type="ECO:0000313" key="3">
    <source>
        <dbReference type="Proteomes" id="UP000030014"/>
    </source>
</evidence>
<dbReference type="RefSeq" id="WP_039259438.1">
    <property type="nucleotide sequence ID" value="NZ_JDRY01000033.1"/>
</dbReference>
<dbReference type="InterPro" id="IPR010982">
    <property type="entry name" value="Lambda_DNA-bd_dom_sf"/>
</dbReference>
<dbReference type="AlphaFoldDB" id="A0A0A0IH07"/>
<name>A0A0A0IH07_CLOBO</name>
<dbReference type="GO" id="GO:0003677">
    <property type="term" value="F:DNA binding"/>
    <property type="evidence" value="ECO:0007669"/>
    <property type="project" value="UniProtKB-KW"/>
</dbReference>
<feature type="domain" description="HTH cro/C1-type" evidence="1">
    <location>
        <begin position="8"/>
        <end position="41"/>
    </location>
</feature>
<comment type="caution">
    <text evidence="2">The sequence shown here is derived from an EMBL/GenBank/DDBJ whole genome shotgun (WGS) entry which is preliminary data.</text>
</comment>
<dbReference type="Gene3D" id="1.10.260.40">
    <property type="entry name" value="lambda repressor-like DNA-binding domains"/>
    <property type="match status" value="1"/>
</dbReference>
<dbReference type="EMBL" id="JDRY01000033">
    <property type="protein sequence ID" value="KGM99556.1"/>
    <property type="molecule type" value="Genomic_DNA"/>
</dbReference>
<accession>A0A0A0IH07</accession>
<evidence type="ECO:0000313" key="2">
    <source>
        <dbReference type="EMBL" id="KGM99556.1"/>
    </source>
</evidence>
<proteinExistence type="predicted"/>
<dbReference type="PROSITE" id="PS50943">
    <property type="entry name" value="HTH_CROC1"/>
    <property type="match status" value="1"/>
</dbReference>
<dbReference type="SUPFAM" id="SSF47413">
    <property type="entry name" value="lambda repressor-like DNA-binding domains"/>
    <property type="match status" value="1"/>
</dbReference>
<dbReference type="CDD" id="cd00093">
    <property type="entry name" value="HTH_XRE"/>
    <property type="match status" value="1"/>
</dbReference>
<gene>
    <name evidence="2" type="ORF">Z955_06955</name>
</gene>
<protein>
    <submittedName>
        <fullName evidence="2">DNA-binding protein</fullName>
    </submittedName>
</protein>
<dbReference type="InterPro" id="IPR001387">
    <property type="entry name" value="Cro/C1-type_HTH"/>
</dbReference>
<evidence type="ECO:0000259" key="1">
    <source>
        <dbReference type="PROSITE" id="PS50943"/>
    </source>
</evidence>